<gene>
    <name evidence="2" type="ORF">JL2886_01817</name>
    <name evidence="3" type="ORF">PXK24_17460</name>
</gene>
<dbReference type="OrthoDB" id="7841616at2"/>
<keyword evidence="4" id="KW-1185">Reference proteome</keyword>
<proteinExistence type="predicted"/>
<dbReference type="EMBL" id="CP015124">
    <property type="protein sequence ID" value="ANP36725.1"/>
    <property type="molecule type" value="Genomic_DNA"/>
</dbReference>
<evidence type="ECO:0000313" key="2">
    <source>
        <dbReference type="EMBL" id="ANP36725.1"/>
    </source>
</evidence>
<name>A0A1B0ZRC6_9RHOB</name>
<dbReference type="EMBL" id="JARCJK010000010">
    <property type="protein sequence ID" value="MDE4167489.1"/>
    <property type="molecule type" value="Genomic_DNA"/>
</dbReference>
<dbReference type="RefSeq" id="WP_065271658.1">
    <property type="nucleotide sequence ID" value="NZ_CP015124.1"/>
</dbReference>
<dbReference type="AlphaFoldDB" id="A0A1B0ZRC6"/>
<evidence type="ECO:0000313" key="3">
    <source>
        <dbReference type="EMBL" id="MDE4167489.1"/>
    </source>
</evidence>
<evidence type="ECO:0000313" key="5">
    <source>
        <dbReference type="Proteomes" id="UP001218364"/>
    </source>
</evidence>
<feature type="region of interest" description="Disordered" evidence="1">
    <location>
        <begin position="129"/>
        <end position="150"/>
    </location>
</feature>
<reference evidence="2 4" key="1">
    <citation type="submission" date="2016-04" db="EMBL/GenBank/DDBJ databases">
        <authorList>
            <person name="Evans L.H."/>
            <person name="Alamgir A."/>
            <person name="Owens N."/>
            <person name="Weber N.D."/>
            <person name="Virtaneva K."/>
            <person name="Barbian K."/>
            <person name="Babar A."/>
            <person name="Rosenke K."/>
        </authorList>
    </citation>
    <scope>NUCLEOTIDE SEQUENCE [LARGE SCALE GENOMIC DNA]</scope>
    <source>
        <strain evidence="2 4">JL2886</strain>
    </source>
</reference>
<evidence type="ECO:0000256" key="1">
    <source>
        <dbReference type="SAM" id="MobiDB-lite"/>
    </source>
</evidence>
<feature type="compositionally biased region" description="Acidic residues" evidence="1">
    <location>
        <begin position="292"/>
        <end position="302"/>
    </location>
</feature>
<organism evidence="2 4">
    <name type="scientific">Phaeobacter gallaeciensis</name>
    <dbReference type="NCBI Taxonomy" id="60890"/>
    <lineage>
        <taxon>Bacteria</taxon>
        <taxon>Pseudomonadati</taxon>
        <taxon>Pseudomonadota</taxon>
        <taxon>Alphaproteobacteria</taxon>
        <taxon>Rhodobacterales</taxon>
        <taxon>Roseobacteraceae</taxon>
        <taxon>Phaeobacter</taxon>
    </lineage>
</organism>
<evidence type="ECO:0000313" key="4">
    <source>
        <dbReference type="Proteomes" id="UP000092565"/>
    </source>
</evidence>
<feature type="compositionally biased region" description="Acidic residues" evidence="1">
    <location>
        <begin position="139"/>
        <end position="150"/>
    </location>
</feature>
<protein>
    <submittedName>
        <fullName evidence="2">Uncharacterized protein</fullName>
    </submittedName>
</protein>
<reference evidence="3 5" key="2">
    <citation type="submission" date="2023-02" db="EMBL/GenBank/DDBJ databases">
        <title>Population genomics of bacteria associated with diatom.</title>
        <authorList>
            <person name="Xie J."/>
            <person name="Wang H."/>
        </authorList>
    </citation>
    <scope>NUCLEOTIDE SEQUENCE [LARGE SCALE GENOMIC DNA]</scope>
    <source>
        <strain evidence="3 5">PT47_8</strain>
    </source>
</reference>
<accession>A0A1B0ZRC6</accession>
<dbReference type="Proteomes" id="UP000092565">
    <property type="component" value="Chromosome"/>
</dbReference>
<dbReference type="Proteomes" id="UP001218364">
    <property type="component" value="Unassembled WGS sequence"/>
</dbReference>
<sequence length="302" mass="32453">MPDYAKVFNYEAEGLSYTVSLYEENGEFFADISVVEGAMDVNAVYFGDDDFSGDSASLDGPLNMNGTRLEGDKIQWDDAAALSDPGLGPEGEDKETYLSDGDTLTVSLDVDSLEDIDIFGIRATSTTTDAGSIKGVSTDPEEPEVPEEPEDPTYSKIFFGEEFSDTGAPLGGTYILDEEPDPNPYNNIALPEGTEPTFENYLSYFDTDEVYGEVTSIESIIFYGDGADGEPEELFRIDAPEGGFQDADEVLMAYDDALEGFSASGDESGQDLMAALSLEPDAESDAGAGEEAAMDEDELDMV</sequence>
<dbReference type="PATRIC" id="fig|60890.4.peg.1774"/>
<feature type="region of interest" description="Disordered" evidence="1">
    <location>
        <begin position="279"/>
        <end position="302"/>
    </location>
</feature>